<dbReference type="AlphaFoldDB" id="A0A399T077"/>
<dbReference type="GO" id="GO:0006629">
    <property type="term" value="P:lipid metabolic process"/>
    <property type="evidence" value="ECO:0007669"/>
    <property type="project" value="InterPro"/>
</dbReference>
<dbReference type="Pfam" id="PF03009">
    <property type="entry name" value="GDPD"/>
    <property type="match status" value="1"/>
</dbReference>
<dbReference type="Gene3D" id="3.20.20.190">
    <property type="entry name" value="Phosphatidylinositol (PI) phosphodiesterase"/>
    <property type="match status" value="1"/>
</dbReference>
<dbReference type="InterPro" id="IPR030395">
    <property type="entry name" value="GP_PDE_dom"/>
</dbReference>
<keyword evidence="4" id="KW-1185">Reference proteome</keyword>
<dbReference type="PANTHER" id="PTHR46211">
    <property type="entry name" value="GLYCEROPHOSPHORYL DIESTER PHOSPHODIESTERASE"/>
    <property type="match status" value="1"/>
</dbReference>
<dbReference type="RefSeq" id="WP_119438371.1">
    <property type="nucleotide sequence ID" value="NZ_QWGR01000006.1"/>
</dbReference>
<protein>
    <submittedName>
        <fullName evidence="3">Glycerophosphodiester phosphodiesterase</fullName>
    </submittedName>
</protein>
<dbReference type="Proteomes" id="UP000265926">
    <property type="component" value="Unassembled WGS sequence"/>
</dbReference>
<dbReference type="GO" id="GO:0008081">
    <property type="term" value="F:phosphoric diester hydrolase activity"/>
    <property type="evidence" value="ECO:0007669"/>
    <property type="project" value="InterPro"/>
</dbReference>
<dbReference type="PANTHER" id="PTHR46211:SF1">
    <property type="entry name" value="GLYCEROPHOSPHODIESTER PHOSPHODIESTERASE, CYTOPLASMIC"/>
    <property type="match status" value="1"/>
</dbReference>
<evidence type="ECO:0000313" key="3">
    <source>
        <dbReference type="EMBL" id="RIJ48025.1"/>
    </source>
</evidence>
<sequence length="255" mass="29193">MKRVYYVLLLGLLCNVVNAQIEFIAHRGASYLAPENTIASAKLGWELGAEAVEIDIHLSKDNKVMVIHDGDTKRVSGTLLKVPETESGVLRKLDVGSFKNEKFKNERIPFLKEIIRLIPPGKKLVIELKSRKEVIPWMKKEIDKHGKLNQMVFICFDWETIVETQKLFPANACYWLCDNSEELAKKWEQIAASRLRGVDLKYTIISQEVMDCANQLGLEVITYTVNKPEEARRLISLGVRQITTDRPAWLKEQIN</sequence>
<evidence type="ECO:0000313" key="4">
    <source>
        <dbReference type="Proteomes" id="UP000265926"/>
    </source>
</evidence>
<dbReference type="OrthoDB" id="9776255at2"/>
<dbReference type="EMBL" id="QWGR01000006">
    <property type="protein sequence ID" value="RIJ48025.1"/>
    <property type="molecule type" value="Genomic_DNA"/>
</dbReference>
<feature type="chain" id="PRO_5017381378" evidence="1">
    <location>
        <begin position="20"/>
        <end position="255"/>
    </location>
</feature>
<gene>
    <name evidence="3" type="ORF">D1614_12990</name>
</gene>
<accession>A0A399T077</accession>
<comment type="caution">
    <text evidence="3">The sequence shown here is derived from an EMBL/GenBank/DDBJ whole genome shotgun (WGS) entry which is preliminary data.</text>
</comment>
<name>A0A399T077_9BACT</name>
<keyword evidence="1" id="KW-0732">Signal</keyword>
<dbReference type="InterPro" id="IPR017946">
    <property type="entry name" value="PLC-like_Pdiesterase_TIM-brl"/>
</dbReference>
<feature type="signal peptide" evidence="1">
    <location>
        <begin position="1"/>
        <end position="19"/>
    </location>
</feature>
<organism evidence="3 4">
    <name type="scientific">Maribellus luteus</name>
    <dbReference type="NCBI Taxonomy" id="2305463"/>
    <lineage>
        <taxon>Bacteria</taxon>
        <taxon>Pseudomonadati</taxon>
        <taxon>Bacteroidota</taxon>
        <taxon>Bacteroidia</taxon>
        <taxon>Marinilabiliales</taxon>
        <taxon>Prolixibacteraceae</taxon>
        <taxon>Maribellus</taxon>
    </lineage>
</organism>
<dbReference type="PROSITE" id="PS51704">
    <property type="entry name" value="GP_PDE"/>
    <property type="match status" value="1"/>
</dbReference>
<evidence type="ECO:0000256" key="1">
    <source>
        <dbReference type="SAM" id="SignalP"/>
    </source>
</evidence>
<reference evidence="3 4" key="1">
    <citation type="submission" date="2018-08" db="EMBL/GenBank/DDBJ databases">
        <title>Pallidiluteibacterium maritimus gen. nov., sp. nov., isolated from coastal sediment.</title>
        <authorList>
            <person name="Zhou L.Y."/>
        </authorList>
    </citation>
    <scope>NUCLEOTIDE SEQUENCE [LARGE SCALE GENOMIC DNA]</scope>
    <source>
        <strain evidence="3 4">XSD2</strain>
    </source>
</reference>
<dbReference type="SUPFAM" id="SSF51695">
    <property type="entry name" value="PLC-like phosphodiesterases"/>
    <property type="match status" value="1"/>
</dbReference>
<feature type="domain" description="GP-PDE" evidence="2">
    <location>
        <begin position="21"/>
        <end position="254"/>
    </location>
</feature>
<proteinExistence type="predicted"/>
<evidence type="ECO:0000259" key="2">
    <source>
        <dbReference type="PROSITE" id="PS51704"/>
    </source>
</evidence>